<evidence type="ECO:0000259" key="5">
    <source>
        <dbReference type="Pfam" id="PF07731"/>
    </source>
</evidence>
<keyword evidence="3" id="KW-0186">Copper</keyword>
<dbReference type="PANTHER" id="PTHR11709">
    <property type="entry name" value="MULTI-COPPER OXIDASE"/>
    <property type="match status" value="1"/>
</dbReference>
<dbReference type="EMBL" id="PDCN02000048">
    <property type="protein sequence ID" value="PIB73075.1"/>
    <property type="molecule type" value="Genomic_DNA"/>
</dbReference>
<dbReference type="Pfam" id="PF00394">
    <property type="entry name" value="Cu-oxidase"/>
    <property type="match status" value="1"/>
</dbReference>
<feature type="domain" description="Plastocyanin-like" evidence="6">
    <location>
        <begin position="64"/>
        <end position="167"/>
    </location>
</feature>
<protein>
    <submittedName>
        <fullName evidence="7">Oxidase</fullName>
    </submittedName>
</protein>
<dbReference type="OrthoDB" id="345021at2"/>
<dbReference type="GO" id="GO:0005507">
    <property type="term" value="F:copper ion binding"/>
    <property type="evidence" value="ECO:0007669"/>
    <property type="project" value="InterPro"/>
</dbReference>
<keyword evidence="8" id="KW-1185">Reference proteome</keyword>
<feature type="domain" description="Plastocyanin-like" evidence="4">
    <location>
        <begin position="177"/>
        <end position="331"/>
    </location>
</feature>
<dbReference type="CDD" id="cd13896">
    <property type="entry name" value="CuRO_3_CopA"/>
    <property type="match status" value="1"/>
</dbReference>
<sequence length="487" mass="52192">MSRRGFLITAAGGLVLAAGCGQTSDTADSTPTYADAIEQAEAARPRSGRTVQAVLTAKPQAVDLGGVIAQTQAYSPELPGPLLRAKVGDQLEVTVVNELSKPTSLHWHGLALRNDMDGAEPATPNIAQSERFTYRFTAPHPGTYWAHPHTPLDADRGLYVPVVIDAADEATDYDAEWIVMIDDWTDGVGRSPEQVFEDLNKPMGHMPGMHSMEGMGEQSDSLLGAGGDVTYPHHVINGRIPSAPTSFRATPGQRIRMRIINAGADTAYRIALGGHTMTITHTDGFAVQPVETDAVLVGMGERYDAIVTAGDGVFPLVAAAEGKDGLARANLVTAEGHAPEAGFRPAELTGRVLTIDELRSDPSVDLGALQDPVELSAALTGGMGSYDWGINGKRHPDIDPFRIGMGDNAVITFANHTMMWHPMHLHGHTFQVLRPDGSRGPRKDTVIVKPMEAVKVALVANNPGTWLLHCHNTYHMDAGMMTQLNYT</sequence>
<evidence type="ECO:0000256" key="1">
    <source>
        <dbReference type="ARBA" id="ARBA00022723"/>
    </source>
</evidence>
<dbReference type="SUPFAM" id="SSF49503">
    <property type="entry name" value="Cupredoxins"/>
    <property type="match status" value="3"/>
</dbReference>
<accession>A0A2G5P434</accession>
<dbReference type="InterPro" id="IPR033138">
    <property type="entry name" value="Cu_oxidase_CS"/>
</dbReference>
<organism evidence="7 8">
    <name type="scientific">Mycolicibacterium brumae</name>
    <dbReference type="NCBI Taxonomy" id="85968"/>
    <lineage>
        <taxon>Bacteria</taxon>
        <taxon>Bacillati</taxon>
        <taxon>Actinomycetota</taxon>
        <taxon>Actinomycetes</taxon>
        <taxon>Mycobacteriales</taxon>
        <taxon>Mycobacteriaceae</taxon>
        <taxon>Mycolicibacterium</taxon>
    </lineage>
</organism>
<dbReference type="PROSITE" id="PS51257">
    <property type="entry name" value="PROKAR_LIPOPROTEIN"/>
    <property type="match status" value="1"/>
</dbReference>
<dbReference type="InterPro" id="IPR011707">
    <property type="entry name" value="Cu-oxidase-like_N"/>
</dbReference>
<evidence type="ECO:0000313" key="7">
    <source>
        <dbReference type="EMBL" id="PIB73075.1"/>
    </source>
</evidence>
<dbReference type="STRING" id="85968.GCA_900073015_03796"/>
<dbReference type="Proteomes" id="UP000230551">
    <property type="component" value="Unassembled WGS sequence"/>
</dbReference>
<gene>
    <name evidence="7" type="ORF">CQY22_018420</name>
</gene>
<dbReference type="PROSITE" id="PS00080">
    <property type="entry name" value="MULTICOPPER_OXIDASE2"/>
    <property type="match status" value="1"/>
</dbReference>
<feature type="domain" description="Plastocyanin-like" evidence="5">
    <location>
        <begin position="378"/>
        <end position="485"/>
    </location>
</feature>
<evidence type="ECO:0000313" key="8">
    <source>
        <dbReference type="Proteomes" id="UP000230551"/>
    </source>
</evidence>
<keyword evidence="2" id="KW-0560">Oxidoreductase</keyword>
<proteinExistence type="predicted"/>
<keyword evidence="1" id="KW-0479">Metal-binding</keyword>
<dbReference type="Gene3D" id="2.60.40.420">
    <property type="entry name" value="Cupredoxins - blue copper proteins"/>
    <property type="match status" value="3"/>
</dbReference>
<dbReference type="InterPro" id="IPR034279">
    <property type="entry name" value="CuRO_3_CopA"/>
</dbReference>
<evidence type="ECO:0000256" key="3">
    <source>
        <dbReference type="ARBA" id="ARBA00023008"/>
    </source>
</evidence>
<dbReference type="InterPro" id="IPR002355">
    <property type="entry name" value="Cu_oxidase_Cu_BS"/>
</dbReference>
<dbReference type="InterPro" id="IPR045087">
    <property type="entry name" value="Cu-oxidase_fam"/>
</dbReference>
<evidence type="ECO:0000256" key="2">
    <source>
        <dbReference type="ARBA" id="ARBA00023002"/>
    </source>
</evidence>
<dbReference type="CDD" id="cd13870">
    <property type="entry name" value="CuRO_2_CopA_like_1"/>
    <property type="match status" value="1"/>
</dbReference>
<dbReference type="PANTHER" id="PTHR11709:SF394">
    <property type="entry name" value="FI03373P-RELATED"/>
    <property type="match status" value="1"/>
</dbReference>
<evidence type="ECO:0000259" key="6">
    <source>
        <dbReference type="Pfam" id="PF07732"/>
    </source>
</evidence>
<dbReference type="InterPro" id="IPR001117">
    <property type="entry name" value="Cu-oxidase_2nd"/>
</dbReference>
<evidence type="ECO:0000259" key="4">
    <source>
        <dbReference type="Pfam" id="PF00394"/>
    </source>
</evidence>
<dbReference type="GO" id="GO:0016491">
    <property type="term" value="F:oxidoreductase activity"/>
    <property type="evidence" value="ECO:0007669"/>
    <property type="project" value="UniProtKB-KW"/>
</dbReference>
<name>A0A2G5P434_9MYCO</name>
<dbReference type="Pfam" id="PF07732">
    <property type="entry name" value="Cu-oxidase_3"/>
    <property type="match status" value="1"/>
</dbReference>
<comment type="caution">
    <text evidence="7">The sequence shown here is derived from an EMBL/GenBank/DDBJ whole genome shotgun (WGS) entry which is preliminary data.</text>
</comment>
<dbReference type="Pfam" id="PF07731">
    <property type="entry name" value="Cu-oxidase_2"/>
    <property type="match status" value="1"/>
</dbReference>
<dbReference type="InterPro" id="IPR008972">
    <property type="entry name" value="Cupredoxin"/>
</dbReference>
<dbReference type="InterPro" id="IPR011706">
    <property type="entry name" value="Cu-oxidase_C"/>
</dbReference>
<dbReference type="AlphaFoldDB" id="A0A2G5P434"/>
<dbReference type="PROSITE" id="PS00079">
    <property type="entry name" value="MULTICOPPER_OXIDASE1"/>
    <property type="match status" value="1"/>
</dbReference>
<reference evidence="7 8" key="1">
    <citation type="journal article" date="2017" name="Infect. Genet. Evol.">
        <title>The new phylogeny of the genus Mycobacterium: The old and the news.</title>
        <authorList>
            <person name="Tortoli E."/>
            <person name="Fedrizzi T."/>
            <person name="Meehan C.J."/>
            <person name="Trovato A."/>
            <person name="Grottola A."/>
            <person name="Giacobazzi E."/>
            <person name="Serpini G.F."/>
            <person name="Tagliazucchi S."/>
            <person name="Fabio A."/>
            <person name="Bettua C."/>
            <person name="Bertorelli R."/>
            <person name="Frascaro F."/>
            <person name="De Sanctis V."/>
            <person name="Pecorari M."/>
            <person name="Jousson O."/>
            <person name="Segata N."/>
            <person name="Cirillo D.M."/>
        </authorList>
    </citation>
    <scope>NUCLEOTIDE SEQUENCE [LARGE SCALE GENOMIC DNA]</scope>
    <source>
        <strain evidence="7 8">CIP1034565</strain>
    </source>
</reference>